<evidence type="ECO:0000256" key="2">
    <source>
        <dbReference type="SAM" id="MobiDB-lite"/>
    </source>
</evidence>
<dbReference type="AlphaFoldDB" id="A0A9W9CMQ1"/>
<reference evidence="3" key="1">
    <citation type="submission" date="2022-10" db="EMBL/GenBank/DDBJ databases">
        <title>Tapping the CABI collections for fungal endophytes: first genome assemblies for Collariella, Neodidymelliopsis, Ascochyta clinopodiicola, Didymella pomorum, Didymosphaeria variabile, Neocosmospora piperis and Neocucurbitaria cava.</title>
        <authorList>
            <person name="Hill R."/>
        </authorList>
    </citation>
    <scope>NUCLEOTIDE SEQUENCE</scope>
    <source>
        <strain evidence="3">IMI 356814</strain>
    </source>
</reference>
<feature type="compositionally biased region" description="Polar residues" evidence="2">
    <location>
        <begin position="260"/>
        <end position="291"/>
    </location>
</feature>
<protein>
    <submittedName>
        <fullName evidence="3">Uncharacterized protein</fullName>
    </submittedName>
</protein>
<dbReference type="OrthoDB" id="10251744at2759"/>
<feature type="compositionally biased region" description="Basic and acidic residues" evidence="2">
    <location>
        <begin position="292"/>
        <end position="302"/>
    </location>
</feature>
<feature type="compositionally biased region" description="Basic and acidic residues" evidence="2">
    <location>
        <begin position="406"/>
        <end position="421"/>
    </location>
</feature>
<feature type="region of interest" description="Disordered" evidence="2">
    <location>
        <begin position="568"/>
        <end position="601"/>
    </location>
</feature>
<feature type="compositionally biased region" description="Polar residues" evidence="2">
    <location>
        <begin position="390"/>
        <end position="400"/>
    </location>
</feature>
<feature type="region of interest" description="Disordered" evidence="2">
    <location>
        <begin position="238"/>
        <end position="302"/>
    </location>
</feature>
<feature type="compositionally biased region" description="Polar residues" evidence="2">
    <location>
        <begin position="441"/>
        <end position="454"/>
    </location>
</feature>
<accession>A0A9W9CMQ1</accession>
<evidence type="ECO:0000313" key="4">
    <source>
        <dbReference type="Proteomes" id="UP001140560"/>
    </source>
</evidence>
<feature type="compositionally biased region" description="Low complexity" evidence="2">
    <location>
        <begin position="422"/>
        <end position="439"/>
    </location>
</feature>
<dbReference type="EMBL" id="JAPEUY010000007">
    <property type="protein sequence ID" value="KAJ4371473.1"/>
    <property type="molecule type" value="Genomic_DNA"/>
</dbReference>
<evidence type="ECO:0000256" key="1">
    <source>
        <dbReference type="SAM" id="Coils"/>
    </source>
</evidence>
<feature type="region of interest" description="Disordered" evidence="2">
    <location>
        <begin position="1"/>
        <end position="92"/>
    </location>
</feature>
<feature type="compositionally biased region" description="Polar residues" evidence="2">
    <location>
        <begin position="486"/>
        <end position="501"/>
    </location>
</feature>
<evidence type="ECO:0000313" key="3">
    <source>
        <dbReference type="EMBL" id="KAJ4371473.1"/>
    </source>
</evidence>
<keyword evidence="1" id="KW-0175">Coiled coil</keyword>
<gene>
    <name evidence="3" type="ORF">N0V83_004690</name>
</gene>
<name>A0A9W9CMQ1_9PLEO</name>
<proteinExistence type="predicted"/>
<sequence>MTRTASFSVAPKSEYLRNALHARRAQQHTPTPSPSEGRAPPPPVSRPPEIKTPNASPDIFAEFALTEEQTTPVSPIRRRRPSDVGLPRSKTSRELTNEIEKLKEVLITSNMRVELLKKNNSELQHNMTKANERLEQLEPLEQENYELQDENNHLRLKLENMEDELSRLKETNDDIRGTNEELTAIASESAEHWQGQECAIDEAAECIIKLEEEKTVLSNELRQLKERVTALENSSCSNTLVDGSSARYPSRVHSVDESRPSTSHFDSDYYSQPDSPQVQPSKGSIHSLTPSERSKKFLDLSEERRQSARDLVKRMSAASLKALSLLTSTPAPQAPQIPATFQQKVPTINEDDQVVNSTMKTPGRYRRGRQIVPQSLLDLAQKSPVRASKVVSQSPTTQSEGLRGLYRPDRPTRSRTSDDSRSSSSHVVSPTVTSSVARRQVSATDSTPRASSRGSNKHAHTSSSSEHLQRPSPRHRRQSEADIHSTDSTPRTQTDFGSSEWASLAPPPSVSVVSESDLTTELDPREDKDRWWRSIDRLTLSQVVAQSQGTPQQATDAPPNMILDARFPPGRLDQISSLRSSRSGERKSKTTPNTPFHEGNFLFNDAEDEETFLRKTGIGGSRR</sequence>
<comment type="caution">
    <text evidence="3">The sequence shown here is derived from an EMBL/GenBank/DDBJ whole genome shotgun (WGS) entry which is preliminary data.</text>
</comment>
<feature type="region of interest" description="Disordered" evidence="2">
    <location>
        <begin position="380"/>
        <end position="529"/>
    </location>
</feature>
<feature type="region of interest" description="Disordered" evidence="2">
    <location>
        <begin position="348"/>
        <end position="368"/>
    </location>
</feature>
<dbReference type="Proteomes" id="UP001140560">
    <property type="component" value="Unassembled WGS sequence"/>
</dbReference>
<organism evidence="3 4">
    <name type="scientific">Neocucurbitaria cava</name>
    <dbReference type="NCBI Taxonomy" id="798079"/>
    <lineage>
        <taxon>Eukaryota</taxon>
        <taxon>Fungi</taxon>
        <taxon>Dikarya</taxon>
        <taxon>Ascomycota</taxon>
        <taxon>Pezizomycotina</taxon>
        <taxon>Dothideomycetes</taxon>
        <taxon>Pleosporomycetidae</taxon>
        <taxon>Pleosporales</taxon>
        <taxon>Pleosporineae</taxon>
        <taxon>Cucurbitariaceae</taxon>
        <taxon>Neocucurbitaria</taxon>
    </lineage>
</organism>
<keyword evidence="4" id="KW-1185">Reference proteome</keyword>
<feature type="coiled-coil region" evidence="1">
    <location>
        <begin position="113"/>
        <end position="234"/>
    </location>
</feature>